<feature type="compositionally biased region" description="Polar residues" evidence="1">
    <location>
        <begin position="529"/>
        <end position="545"/>
    </location>
</feature>
<feature type="compositionally biased region" description="Basic and acidic residues" evidence="1">
    <location>
        <begin position="481"/>
        <end position="490"/>
    </location>
</feature>
<feature type="region of interest" description="Disordered" evidence="1">
    <location>
        <begin position="361"/>
        <end position="582"/>
    </location>
</feature>
<feature type="compositionally biased region" description="Low complexity" evidence="1">
    <location>
        <begin position="783"/>
        <end position="793"/>
    </location>
</feature>
<sequence>MPSPPPPEKQKVLRGRPTWAKGPVHEYLMAAKDDWLEATSRDSTATFYDKVTSGIINLVGHEGAKDIVDGKTMLPKKKRKKGRQQDNDTTAESEQQEPGVELTEEELAQQKSEVWDELRMKVVAWCNHAYKKFDNLAVLAEVKRMIHITQGIMEEKVYKMHDINYYEKTYFDDRLKTDTQRRMDEALESWNASNRTTKKPAFLSILHTIAKEHWQRESQDFQDKLRVANEQDYQERRAAAKAASEYATKLDKPQTPQEYAAALDTSGVILQAVAEAMAQRTGMLVSILMVGPVANKGGQIQMRSVHQGEISERSGNKKWPAADPLAFTELERSFCAFARRFFTPEECAARAIPGTAEGVQYDVPSAPSTTNLAPIGLPATPAQDQRPLETGTPAHSAQVVTPVARHEALQNAPSRSSTPGSELPRQVATLRGLSSRRSSPVPPSVPSTPGSRSSTPGGTTAQTPRVPRPRLWMRIESPEASDQHAERARSEFGPLFPAPETPAGQSDTHSPAATSASTTSALPRLLEPCNTTQPLPSTPSITTPAYQPAGNSVEDPGTCNTSDGSPADPPLPPLPPQPVSPQLIDESVIDPRLLQQDDTADSVEHFGGSTSAAVHAALASFDFSGASVDVASDYKVLLGHTWGSKWASCILAFLTREQGAGFVDPPRRQLPCELRPSVYAHWIKVARPRTPPAINDVNKFAADLEAWYRRMQPCKRTDDRQEHPESCNDMLKYGRNGLYLVVLGLCWLGHAIFDDAQAHLQPLWLELVGDLTWVLSSATPLSAAAAGPANDDPASAKRKASTAAVVPRKRARSTR</sequence>
<feature type="compositionally biased region" description="Low complexity" evidence="1">
    <location>
        <begin position="508"/>
        <end position="521"/>
    </location>
</feature>
<dbReference type="AlphaFoldDB" id="A0A0C3RP72"/>
<dbReference type="Proteomes" id="UP000053257">
    <property type="component" value="Unassembled WGS sequence"/>
</dbReference>
<feature type="compositionally biased region" description="Low complexity" evidence="1">
    <location>
        <begin position="447"/>
        <end position="460"/>
    </location>
</feature>
<accession>A0A0C3RP72</accession>
<feature type="compositionally biased region" description="Polar residues" evidence="1">
    <location>
        <begin position="411"/>
        <end position="420"/>
    </location>
</feature>
<name>A0A0C3RP72_PHLG1</name>
<organism evidence="2 3">
    <name type="scientific">Phlebiopsis gigantea (strain 11061_1 CR5-6)</name>
    <name type="common">White-rot fungus</name>
    <name type="synonym">Peniophora gigantea</name>
    <dbReference type="NCBI Taxonomy" id="745531"/>
    <lineage>
        <taxon>Eukaryota</taxon>
        <taxon>Fungi</taxon>
        <taxon>Dikarya</taxon>
        <taxon>Basidiomycota</taxon>
        <taxon>Agaricomycotina</taxon>
        <taxon>Agaricomycetes</taxon>
        <taxon>Polyporales</taxon>
        <taxon>Phanerochaetaceae</taxon>
        <taxon>Phlebiopsis</taxon>
    </lineage>
</organism>
<dbReference type="HOGENOM" id="CLU_021700_0_0_1"/>
<gene>
    <name evidence="2" type="ORF">PHLGIDRAFT_17371</name>
</gene>
<protein>
    <submittedName>
        <fullName evidence="2">Uncharacterized protein</fullName>
    </submittedName>
</protein>
<feature type="region of interest" description="Disordered" evidence="1">
    <location>
        <begin position="1"/>
        <end position="20"/>
    </location>
</feature>
<proteinExistence type="predicted"/>
<dbReference type="STRING" id="745531.A0A0C3RP72"/>
<feature type="region of interest" description="Disordered" evidence="1">
    <location>
        <begin position="69"/>
        <end position="107"/>
    </location>
</feature>
<feature type="region of interest" description="Disordered" evidence="1">
    <location>
        <begin position="783"/>
        <end position="815"/>
    </location>
</feature>
<keyword evidence="3" id="KW-1185">Reference proteome</keyword>
<feature type="compositionally biased region" description="Pro residues" evidence="1">
    <location>
        <begin position="567"/>
        <end position="579"/>
    </location>
</feature>
<evidence type="ECO:0000256" key="1">
    <source>
        <dbReference type="SAM" id="MobiDB-lite"/>
    </source>
</evidence>
<evidence type="ECO:0000313" key="2">
    <source>
        <dbReference type="EMBL" id="KIP01196.1"/>
    </source>
</evidence>
<evidence type="ECO:0000313" key="3">
    <source>
        <dbReference type="Proteomes" id="UP000053257"/>
    </source>
</evidence>
<feature type="compositionally biased region" description="Low complexity" evidence="1">
    <location>
        <begin position="429"/>
        <end position="439"/>
    </location>
</feature>
<reference evidence="2 3" key="1">
    <citation type="journal article" date="2014" name="PLoS Genet.">
        <title>Analysis of the Phlebiopsis gigantea genome, transcriptome and secretome provides insight into its pioneer colonization strategies of wood.</title>
        <authorList>
            <person name="Hori C."/>
            <person name="Ishida T."/>
            <person name="Igarashi K."/>
            <person name="Samejima M."/>
            <person name="Suzuki H."/>
            <person name="Master E."/>
            <person name="Ferreira P."/>
            <person name="Ruiz-Duenas F.J."/>
            <person name="Held B."/>
            <person name="Canessa P."/>
            <person name="Larrondo L.F."/>
            <person name="Schmoll M."/>
            <person name="Druzhinina I.S."/>
            <person name="Kubicek C.P."/>
            <person name="Gaskell J.A."/>
            <person name="Kersten P."/>
            <person name="St John F."/>
            <person name="Glasner J."/>
            <person name="Sabat G."/>
            <person name="Splinter BonDurant S."/>
            <person name="Syed K."/>
            <person name="Yadav J."/>
            <person name="Mgbeahuruike A.C."/>
            <person name="Kovalchuk A."/>
            <person name="Asiegbu F.O."/>
            <person name="Lackner G."/>
            <person name="Hoffmeister D."/>
            <person name="Rencoret J."/>
            <person name="Gutierrez A."/>
            <person name="Sun H."/>
            <person name="Lindquist E."/>
            <person name="Barry K."/>
            <person name="Riley R."/>
            <person name="Grigoriev I.V."/>
            <person name="Henrissat B."/>
            <person name="Kues U."/>
            <person name="Berka R.M."/>
            <person name="Martinez A.T."/>
            <person name="Covert S.F."/>
            <person name="Blanchette R.A."/>
            <person name="Cullen D."/>
        </authorList>
    </citation>
    <scope>NUCLEOTIDE SEQUENCE [LARGE SCALE GENOMIC DNA]</scope>
    <source>
        <strain evidence="2 3">11061_1 CR5-6</strain>
    </source>
</reference>
<dbReference type="OrthoDB" id="2732771at2759"/>
<dbReference type="EMBL" id="KN840870">
    <property type="protein sequence ID" value="KIP01196.1"/>
    <property type="molecule type" value="Genomic_DNA"/>
</dbReference>